<dbReference type="SMART" id="SM01034">
    <property type="entry name" value="BLUF"/>
    <property type="match status" value="1"/>
</dbReference>
<dbReference type="Pfam" id="PF04940">
    <property type="entry name" value="BLUF"/>
    <property type="match status" value="1"/>
</dbReference>
<dbReference type="EMBL" id="JACWZZ010000002">
    <property type="protein sequence ID" value="MBD2715243.1"/>
    <property type="molecule type" value="Genomic_DNA"/>
</dbReference>
<evidence type="ECO:0000259" key="1">
    <source>
        <dbReference type="PROSITE" id="PS50925"/>
    </source>
</evidence>
<proteinExistence type="predicted"/>
<feature type="domain" description="BLUF" evidence="1">
    <location>
        <begin position="1"/>
        <end position="92"/>
    </location>
</feature>
<name>A0ABR8JHQ1_9BACT</name>
<protein>
    <submittedName>
        <fullName evidence="2">BLUF domain-containing protein</fullName>
    </submittedName>
</protein>
<dbReference type="PROSITE" id="PS50925">
    <property type="entry name" value="BLUF"/>
    <property type="match status" value="1"/>
</dbReference>
<dbReference type="Proteomes" id="UP000642468">
    <property type="component" value="Unassembled WGS sequence"/>
</dbReference>
<gene>
    <name evidence="2" type="ORF">IC231_09365</name>
</gene>
<dbReference type="Gene3D" id="3.30.70.100">
    <property type="match status" value="1"/>
</dbReference>
<evidence type="ECO:0000313" key="3">
    <source>
        <dbReference type="Proteomes" id="UP000642468"/>
    </source>
</evidence>
<dbReference type="InterPro" id="IPR007024">
    <property type="entry name" value="BLUF_domain"/>
</dbReference>
<accession>A0ABR8JHQ1</accession>
<evidence type="ECO:0000313" key="2">
    <source>
        <dbReference type="EMBL" id="MBD2715243.1"/>
    </source>
</evidence>
<sequence length="147" mass="16762">MHHIVYQSYAVGHPTNAELKHLLQQSRSNNSRLDITGLLLYGNGSFLQVLEGTEDAVREIYSRIVQDQRHTRVLRLSDGPIETRVFANWSMGFQVLSGDDFARLTGYIDPYRSNFLDAHLPEIEESMLLLLKSFVVNDDARLWGNGL</sequence>
<keyword evidence="3" id="KW-1185">Reference proteome</keyword>
<dbReference type="RefSeq" id="WP_190784266.1">
    <property type="nucleotide sequence ID" value="NZ_JACWZZ010000002.1"/>
</dbReference>
<organism evidence="2 3">
    <name type="scientific">Hymenobacter duratus</name>
    <dbReference type="NCBI Taxonomy" id="2771356"/>
    <lineage>
        <taxon>Bacteria</taxon>
        <taxon>Pseudomonadati</taxon>
        <taxon>Bacteroidota</taxon>
        <taxon>Cytophagia</taxon>
        <taxon>Cytophagales</taxon>
        <taxon>Hymenobacteraceae</taxon>
        <taxon>Hymenobacter</taxon>
    </lineage>
</organism>
<dbReference type="SUPFAM" id="SSF54975">
    <property type="entry name" value="Acylphosphatase/BLUF domain-like"/>
    <property type="match status" value="1"/>
</dbReference>
<comment type="caution">
    <text evidence="2">The sequence shown here is derived from an EMBL/GenBank/DDBJ whole genome shotgun (WGS) entry which is preliminary data.</text>
</comment>
<reference evidence="2 3" key="1">
    <citation type="submission" date="2020-09" db="EMBL/GenBank/DDBJ databases">
        <authorList>
            <person name="Kim M.K."/>
        </authorList>
    </citation>
    <scope>NUCLEOTIDE SEQUENCE [LARGE SCALE GENOMIC DNA]</scope>
    <source>
        <strain evidence="2 3">BT646</strain>
    </source>
</reference>
<dbReference type="InterPro" id="IPR036046">
    <property type="entry name" value="Acylphosphatase-like_dom_sf"/>
</dbReference>